<dbReference type="SUPFAM" id="SSF46785">
    <property type="entry name" value="Winged helix' DNA-binding domain"/>
    <property type="match status" value="1"/>
</dbReference>
<name>A0ABR5CBI2_9MICO</name>
<dbReference type="Proteomes" id="UP000032503">
    <property type="component" value="Unassembled WGS sequence"/>
</dbReference>
<protein>
    <submittedName>
        <fullName evidence="1">Uncharacterized protein</fullName>
    </submittedName>
</protein>
<dbReference type="InterPro" id="IPR036390">
    <property type="entry name" value="WH_DNA-bd_sf"/>
</dbReference>
<evidence type="ECO:0000313" key="1">
    <source>
        <dbReference type="EMBL" id="KJC62986.1"/>
    </source>
</evidence>
<gene>
    <name evidence="1" type="ORF">TZ00_17680</name>
</gene>
<comment type="caution">
    <text evidence="1">The sequence shown here is derived from an EMBL/GenBank/DDBJ whole genome shotgun (WGS) entry which is preliminary data.</text>
</comment>
<keyword evidence="2" id="KW-1185">Reference proteome</keyword>
<accession>A0ABR5CBI2</accession>
<proteinExistence type="predicted"/>
<sequence length="357" mass="39597">MFLVMRNMARMETRLVQPFISDLEKLNPGSRVEWRDGQQDTEFDGRLMWKVSSAELSLDVEIKSRSVTSREDVRRIVGGRLGENAILLAAFISPAACDELRLAGWSYWDGTGNLLIRSSEPFVWVERSGMTRNPNPDKPEGRRLLRSLKGQAASVVVVRLLTEGRAASARELSRQTGVGVATVSRVLELLRGEQLLEETNGGPVVVRDASTLAARWTQDYSFTNTFKARRYFSLLGEEIARERLHMADFDYALTGVEAANDYLGSAGRIGALPPSETWIYVSDGAAAERTMQLMADPRGSIVIAECGFLSQEREGVRVAGNLRFARPWRTAGDLLSARGRTASVGLELAETLDRERV</sequence>
<reference evidence="1 2" key="1">
    <citation type="journal article" date="2001" name="Int. J. Syst. Evol. Microbiol.">
        <title>Agreia bicolorata gen. nov., sp. nov., to accommodate actinobacteria isolated from narrow reed grass infected by the nematode Heteroanguina graminophila.</title>
        <authorList>
            <person name="Evtushenko L.I."/>
            <person name="Dorofeeva L.V."/>
            <person name="Dobrovolskaya T.G."/>
            <person name="Streshinskaya G.M."/>
            <person name="Subbotin S.A."/>
            <person name="Tiedje J.M."/>
        </authorList>
    </citation>
    <scope>NUCLEOTIDE SEQUENCE [LARGE SCALE GENOMIC DNA]</scope>
    <source>
        <strain evidence="1 2">VKM Ac-1804</strain>
    </source>
</reference>
<dbReference type="EMBL" id="JYFC01000010">
    <property type="protein sequence ID" value="KJC62986.1"/>
    <property type="molecule type" value="Genomic_DNA"/>
</dbReference>
<organism evidence="1 2">
    <name type="scientific">Agreia bicolorata</name>
    <dbReference type="NCBI Taxonomy" id="110935"/>
    <lineage>
        <taxon>Bacteria</taxon>
        <taxon>Bacillati</taxon>
        <taxon>Actinomycetota</taxon>
        <taxon>Actinomycetes</taxon>
        <taxon>Micrococcales</taxon>
        <taxon>Microbacteriaceae</taxon>
        <taxon>Agreia</taxon>
    </lineage>
</organism>
<evidence type="ECO:0000313" key="2">
    <source>
        <dbReference type="Proteomes" id="UP000032503"/>
    </source>
</evidence>